<evidence type="ECO:0000313" key="1">
    <source>
        <dbReference type="EnsemblPlants" id="AVESA.00010b.r2.6CG1127200.2.CDS"/>
    </source>
</evidence>
<keyword evidence="2" id="KW-1185">Reference proteome</keyword>
<evidence type="ECO:0000313" key="2">
    <source>
        <dbReference type="Proteomes" id="UP001732700"/>
    </source>
</evidence>
<reference evidence="1" key="1">
    <citation type="submission" date="2021-05" db="EMBL/GenBank/DDBJ databases">
        <authorList>
            <person name="Scholz U."/>
            <person name="Mascher M."/>
            <person name="Fiebig A."/>
        </authorList>
    </citation>
    <scope>NUCLEOTIDE SEQUENCE [LARGE SCALE GENOMIC DNA]</scope>
</reference>
<proteinExistence type="predicted"/>
<dbReference type="Proteomes" id="UP001732700">
    <property type="component" value="Chromosome 6C"/>
</dbReference>
<reference evidence="1" key="2">
    <citation type="submission" date="2025-09" db="UniProtKB">
        <authorList>
            <consortium name="EnsemblPlants"/>
        </authorList>
    </citation>
    <scope>IDENTIFICATION</scope>
</reference>
<name>A0ACD5Z970_AVESA</name>
<accession>A0ACD5Z970</accession>
<dbReference type="EnsemblPlants" id="AVESA.00010b.r2.6CG1127200.2">
    <property type="protein sequence ID" value="AVESA.00010b.r2.6CG1127200.2.CDS"/>
    <property type="gene ID" value="AVESA.00010b.r2.6CG1127200"/>
</dbReference>
<protein>
    <submittedName>
        <fullName evidence="1">Uncharacterized protein</fullName>
    </submittedName>
</protein>
<organism evidence="1 2">
    <name type="scientific">Avena sativa</name>
    <name type="common">Oat</name>
    <dbReference type="NCBI Taxonomy" id="4498"/>
    <lineage>
        <taxon>Eukaryota</taxon>
        <taxon>Viridiplantae</taxon>
        <taxon>Streptophyta</taxon>
        <taxon>Embryophyta</taxon>
        <taxon>Tracheophyta</taxon>
        <taxon>Spermatophyta</taxon>
        <taxon>Magnoliopsida</taxon>
        <taxon>Liliopsida</taxon>
        <taxon>Poales</taxon>
        <taxon>Poaceae</taxon>
        <taxon>BOP clade</taxon>
        <taxon>Pooideae</taxon>
        <taxon>Poodae</taxon>
        <taxon>Poeae</taxon>
        <taxon>Poeae Chloroplast Group 1 (Aveneae type)</taxon>
        <taxon>Aveninae</taxon>
        <taxon>Avena</taxon>
    </lineage>
</organism>
<sequence length="206" mass="23101">MTISRNRCCSLRITIVILNVFMRVAFPITADADTSQIGSSLQRYGPWCGVTSEEYEWRRARAETVDQLMPQMLEKLNVLLQRTRPHFLDDSHALEKWDNYEGDVLYGFENNLRGTLMAPVSIPNSVAYQLLMERTVSSRTLHGRVSGGLEKLKQAATKPPTRNKRSVRTGVILAGVAAAFALGIAVGRNQLHGSSKQQTNEIVERR</sequence>